<evidence type="ECO:0000256" key="6">
    <source>
        <dbReference type="ARBA" id="ARBA00022989"/>
    </source>
</evidence>
<evidence type="ECO:0000256" key="5">
    <source>
        <dbReference type="ARBA" id="ARBA00022847"/>
    </source>
</evidence>
<dbReference type="InterPro" id="IPR011701">
    <property type="entry name" value="MFS"/>
</dbReference>
<keyword evidence="7 8" id="KW-0472">Membrane</keyword>
<gene>
    <name evidence="10" type="ORF">DU473_00710</name>
</gene>
<keyword evidence="6 8" id="KW-1133">Transmembrane helix</keyword>
<comment type="caution">
    <text evidence="10">The sequence shown here is derived from an EMBL/GenBank/DDBJ whole genome shotgun (WGS) entry which is preliminary data.</text>
</comment>
<feature type="transmembrane region" description="Helical" evidence="8">
    <location>
        <begin position="322"/>
        <end position="345"/>
    </location>
</feature>
<keyword evidence="11" id="KW-1185">Reference proteome</keyword>
<proteinExistence type="predicted"/>
<dbReference type="PROSITE" id="PS50850">
    <property type="entry name" value="MFS"/>
    <property type="match status" value="1"/>
</dbReference>
<evidence type="ECO:0000313" key="10">
    <source>
        <dbReference type="EMBL" id="TBR82395.1"/>
    </source>
</evidence>
<feature type="transmembrane region" description="Helical" evidence="8">
    <location>
        <begin position="384"/>
        <end position="404"/>
    </location>
</feature>
<keyword evidence="4 8" id="KW-0812">Transmembrane</keyword>
<evidence type="ECO:0000256" key="8">
    <source>
        <dbReference type="SAM" id="Phobius"/>
    </source>
</evidence>
<dbReference type="InterPro" id="IPR036259">
    <property type="entry name" value="MFS_trans_sf"/>
</dbReference>
<sequence length="412" mass="47312">MKNKKIKNIIYASLGGILEFYDFILFVFFLDIFIKIFFPPQDENFLKFSSYLLFGIAYLIRPLGAIFIGHFGDKIGRKKIFYISMLLMILPNFVIAFLPSYENIGIIAPIILFSMRILQGLAVGAEVSGSWIFVSEFVKGRQIPLALGFISMTLTFGLLLGGLTVIVLKNTFNEEELELYAWRIPFVISAIFGFLALFLRKHLDETPIFEKIKKNNQILKFPLKQALKTHKTSMLICFLMSVVLTSGIATLMILPKYFYKILPLNEIEILYIQNWAIFILMIGSLVQGILAKFYGSYKICIIFSLIFMLSSLLLSLHNDYFVLFYFITCFSQGIVTFAPVFMTQIFKSELKFSGLSFAYNISYAILSFVTPFIVDLFFDTYLKFYFIFVGCSAISCVLILKYFLAKDARNIF</sequence>
<feature type="transmembrane region" description="Helical" evidence="8">
    <location>
        <begin position="145"/>
        <end position="168"/>
    </location>
</feature>
<feature type="transmembrane region" description="Helical" evidence="8">
    <location>
        <begin position="180"/>
        <end position="199"/>
    </location>
</feature>
<keyword evidence="5" id="KW-0769">Symport</keyword>
<feature type="transmembrane region" description="Helical" evidence="8">
    <location>
        <begin position="297"/>
        <end position="316"/>
    </location>
</feature>
<comment type="subcellular location">
    <subcellularLocation>
        <location evidence="1">Cell membrane</location>
        <topology evidence="1">Multi-pass membrane protein</topology>
    </subcellularLocation>
</comment>
<feature type="transmembrane region" description="Helical" evidence="8">
    <location>
        <begin position="234"/>
        <end position="258"/>
    </location>
</feature>
<dbReference type="PANTHER" id="PTHR43528">
    <property type="entry name" value="ALPHA-KETOGLUTARATE PERMEASE"/>
    <property type="match status" value="1"/>
</dbReference>
<feature type="domain" description="Major facilitator superfamily (MFS) profile" evidence="9">
    <location>
        <begin position="8"/>
        <end position="408"/>
    </location>
</feature>
<evidence type="ECO:0000256" key="3">
    <source>
        <dbReference type="ARBA" id="ARBA00022475"/>
    </source>
</evidence>
<dbReference type="InterPro" id="IPR051084">
    <property type="entry name" value="H+-coupled_symporters"/>
</dbReference>
<name>A0A4Q9JWC1_9BACT</name>
<dbReference type="GO" id="GO:0005886">
    <property type="term" value="C:plasma membrane"/>
    <property type="evidence" value="ECO:0007669"/>
    <property type="project" value="UniProtKB-SubCell"/>
</dbReference>
<evidence type="ECO:0000256" key="1">
    <source>
        <dbReference type="ARBA" id="ARBA00004651"/>
    </source>
</evidence>
<feature type="transmembrane region" description="Helical" evidence="8">
    <location>
        <begin position="104"/>
        <end position="133"/>
    </location>
</feature>
<dbReference type="Gene3D" id="1.20.1250.20">
    <property type="entry name" value="MFS general substrate transporter like domains"/>
    <property type="match status" value="2"/>
</dbReference>
<organism evidence="10 11">
    <name type="scientific">Campylobacter novaezeelandiae</name>
    <dbReference type="NCBI Taxonomy" id="2267891"/>
    <lineage>
        <taxon>Bacteria</taxon>
        <taxon>Pseudomonadati</taxon>
        <taxon>Campylobacterota</taxon>
        <taxon>Epsilonproteobacteria</taxon>
        <taxon>Campylobacterales</taxon>
        <taxon>Campylobacteraceae</taxon>
        <taxon>Campylobacter</taxon>
    </lineage>
</organism>
<evidence type="ECO:0000313" key="11">
    <source>
        <dbReference type="Proteomes" id="UP000292583"/>
    </source>
</evidence>
<feature type="transmembrane region" description="Helical" evidence="8">
    <location>
        <begin position="50"/>
        <end position="68"/>
    </location>
</feature>
<feature type="transmembrane region" description="Helical" evidence="8">
    <location>
        <begin position="20"/>
        <end position="38"/>
    </location>
</feature>
<reference evidence="10 11" key="1">
    <citation type="submission" date="2018-07" db="EMBL/GenBank/DDBJ databases">
        <title>Campylobacter zealandensis sp. nov., isolated from birds and water in New Zealand.</title>
        <authorList>
            <person name="Wilkinson D.A."/>
            <person name="Biggs P.J."/>
            <person name="French N.P."/>
            <person name="Midwinter A.C."/>
        </authorList>
    </citation>
    <scope>NUCLEOTIDE SEQUENCE [LARGE SCALE GENOMIC DNA]</scope>
    <source>
        <strain evidence="10 11">B423b</strain>
    </source>
</reference>
<keyword evidence="3" id="KW-1003">Cell membrane</keyword>
<protein>
    <submittedName>
        <fullName evidence="10">MFS transporter</fullName>
    </submittedName>
</protein>
<dbReference type="Pfam" id="PF07690">
    <property type="entry name" value="MFS_1"/>
    <property type="match status" value="1"/>
</dbReference>
<accession>A0A4Q9JWC1</accession>
<evidence type="ECO:0000256" key="2">
    <source>
        <dbReference type="ARBA" id="ARBA00022448"/>
    </source>
</evidence>
<dbReference type="InterPro" id="IPR020846">
    <property type="entry name" value="MFS_dom"/>
</dbReference>
<dbReference type="EMBL" id="QPGR01000001">
    <property type="protein sequence ID" value="TBR82395.1"/>
    <property type="molecule type" value="Genomic_DNA"/>
</dbReference>
<feature type="transmembrane region" description="Helical" evidence="8">
    <location>
        <begin position="80"/>
        <end position="98"/>
    </location>
</feature>
<dbReference type="OrthoDB" id="6766492at2"/>
<dbReference type="Proteomes" id="UP000292583">
    <property type="component" value="Unassembled WGS sequence"/>
</dbReference>
<dbReference type="PANTHER" id="PTHR43528:SF7">
    <property type="entry name" value="MFS TRANSPORTER"/>
    <property type="match status" value="1"/>
</dbReference>
<dbReference type="RefSeq" id="WP_131163382.1">
    <property type="nucleotide sequence ID" value="NZ_CP076657.1"/>
</dbReference>
<evidence type="ECO:0000259" key="9">
    <source>
        <dbReference type="PROSITE" id="PS50850"/>
    </source>
</evidence>
<feature type="transmembrane region" description="Helical" evidence="8">
    <location>
        <begin position="270"/>
        <end position="290"/>
    </location>
</feature>
<evidence type="ECO:0000256" key="4">
    <source>
        <dbReference type="ARBA" id="ARBA00022692"/>
    </source>
</evidence>
<dbReference type="SUPFAM" id="SSF103473">
    <property type="entry name" value="MFS general substrate transporter"/>
    <property type="match status" value="1"/>
</dbReference>
<evidence type="ECO:0000256" key="7">
    <source>
        <dbReference type="ARBA" id="ARBA00023136"/>
    </source>
</evidence>
<dbReference type="AlphaFoldDB" id="A0A4Q9JWC1"/>
<keyword evidence="2" id="KW-0813">Transport</keyword>
<feature type="transmembrane region" description="Helical" evidence="8">
    <location>
        <begin position="357"/>
        <end position="378"/>
    </location>
</feature>
<dbReference type="GO" id="GO:0015293">
    <property type="term" value="F:symporter activity"/>
    <property type="evidence" value="ECO:0007669"/>
    <property type="project" value="UniProtKB-KW"/>
</dbReference>